<evidence type="ECO:0000313" key="1">
    <source>
        <dbReference type="EMBL" id="KAF4125542.1"/>
    </source>
</evidence>
<keyword evidence="2" id="KW-1185">Reference proteome</keyword>
<dbReference type="Proteomes" id="UP000749293">
    <property type="component" value="Unassembled WGS sequence"/>
</dbReference>
<reference evidence="1" key="1">
    <citation type="submission" date="2020-03" db="EMBL/GenBank/DDBJ databases">
        <title>Site-based positive gene gene selection in Geosmithia morbida across the United States reveals a broad range of putative effectors and factors for local host and environmental adapation.</title>
        <authorList>
            <person name="Onufrak A."/>
            <person name="Murdoch R.W."/>
            <person name="Gazis R."/>
            <person name="Huff M."/>
            <person name="Staton M."/>
            <person name="Klingeman W."/>
            <person name="Hadziabdic D."/>
        </authorList>
    </citation>
    <scope>NUCLEOTIDE SEQUENCE</scope>
    <source>
        <strain evidence="1">1262</strain>
    </source>
</reference>
<proteinExistence type="predicted"/>
<gene>
    <name evidence="1" type="ORF">GMORB2_0786</name>
</gene>
<accession>A0A9P4Z180</accession>
<comment type="caution">
    <text evidence="1">The sequence shown here is derived from an EMBL/GenBank/DDBJ whole genome shotgun (WGS) entry which is preliminary data.</text>
</comment>
<evidence type="ECO:0000313" key="2">
    <source>
        <dbReference type="Proteomes" id="UP000749293"/>
    </source>
</evidence>
<dbReference type="RefSeq" id="XP_035324194.1">
    <property type="nucleotide sequence ID" value="XM_035462770.1"/>
</dbReference>
<protein>
    <submittedName>
        <fullName evidence="1">Uncharacterized protein</fullName>
    </submittedName>
</protein>
<dbReference type="AlphaFoldDB" id="A0A9P4Z180"/>
<name>A0A9P4Z180_9HYPO</name>
<sequence length="82" mass="8930">MSLPQRCGRALAVVLQLIVLRTHRNQSPAASDTSYSSHTYVTGAPVLPTTRQTISLVLLAAILSRYWPTASFIVTIVDPTVH</sequence>
<dbReference type="EMBL" id="JAANYQ010000002">
    <property type="protein sequence ID" value="KAF4125542.1"/>
    <property type="molecule type" value="Genomic_DNA"/>
</dbReference>
<dbReference type="GeneID" id="55967016"/>
<organism evidence="1 2">
    <name type="scientific">Geosmithia morbida</name>
    <dbReference type="NCBI Taxonomy" id="1094350"/>
    <lineage>
        <taxon>Eukaryota</taxon>
        <taxon>Fungi</taxon>
        <taxon>Dikarya</taxon>
        <taxon>Ascomycota</taxon>
        <taxon>Pezizomycotina</taxon>
        <taxon>Sordariomycetes</taxon>
        <taxon>Hypocreomycetidae</taxon>
        <taxon>Hypocreales</taxon>
        <taxon>Bionectriaceae</taxon>
        <taxon>Geosmithia</taxon>
    </lineage>
</organism>